<dbReference type="Proteomes" id="UP000800036">
    <property type="component" value="Unassembled WGS sequence"/>
</dbReference>
<dbReference type="EMBL" id="ML976664">
    <property type="protein sequence ID" value="KAF1977258.1"/>
    <property type="molecule type" value="Genomic_DNA"/>
</dbReference>
<protein>
    <submittedName>
        <fullName evidence="1">Uncharacterized protein</fullName>
    </submittedName>
</protein>
<sequence>MLVVSSACFLAVKPAKRLVLFRLIALLCTVLVVHRGHRREALRLFYIIVLR</sequence>
<accession>A0A6A5VKP0</accession>
<reference evidence="1" key="1">
    <citation type="journal article" date="2020" name="Stud. Mycol.">
        <title>101 Dothideomycetes genomes: a test case for predicting lifestyles and emergence of pathogens.</title>
        <authorList>
            <person name="Haridas S."/>
            <person name="Albert R."/>
            <person name="Binder M."/>
            <person name="Bloem J."/>
            <person name="Labutti K."/>
            <person name="Salamov A."/>
            <person name="Andreopoulos B."/>
            <person name="Baker S."/>
            <person name="Barry K."/>
            <person name="Bills G."/>
            <person name="Bluhm B."/>
            <person name="Cannon C."/>
            <person name="Castanera R."/>
            <person name="Culley D."/>
            <person name="Daum C."/>
            <person name="Ezra D."/>
            <person name="Gonzalez J."/>
            <person name="Henrissat B."/>
            <person name="Kuo A."/>
            <person name="Liang C."/>
            <person name="Lipzen A."/>
            <person name="Lutzoni F."/>
            <person name="Magnuson J."/>
            <person name="Mondo S."/>
            <person name="Nolan M."/>
            <person name="Ohm R."/>
            <person name="Pangilinan J."/>
            <person name="Park H.-J."/>
            <person name="Ramirez L."/>
            <person name="Alfaro M."/>
            <person name="Sun H."/>
            <person name="Tritt A."/>
            <person name="Yoshinaga Y."/>
            <person name="Zwiers L.-H."/>
            <person name="Turgeon B."/>
            <person name="Goodwin S."/>
            <person name="Spatafora J."/>
            <person name="Crous P."/>
            <person name="Grigoriev I."/>
        </authorList>
    </citation>
    <scope>NUCLEOTIDE SEQUENCE</scope>
    <source>
        <strain evidence="1">CBS 107.79</strain>
    </source>
</reference>
<organism evidence="1 2">
    <name type="scientific">Bimuria novae-zelandiae CBS 107.79</name>
    <dbReference type="NCBI Taxonomy" id="1447943"/>
    <lineage>
        <taxon>Eukaryota</taxon>
        <taxon>Fungi</taxon>
        <taxon>Dikarya</taxon>
        <taxon>Ascomycota</taxon>
        <taxon>Pezizomycotina</taxon>
        <taxon>Dothideomycetes</taxon>
        <taxon>Pleosporomycetidae</taxon>
        <taxon>Pleosporales</taxon>
        <taxon>Massarineae</taxon>
        <taxon>Didymosphaeriaceae</taxon>
        <taxon>Bimuria</taxon>
    </lineage>
</organism>
<dbReference type="AlphaFoldDB" id="A0A6A5VKP0"/>
<keyword evidence="2" id="KW-1185">Reference proteome</keyword>
<name>A0A6A5VKP0_9PLEO</name>
<evidence type="ECO:0000313" key="1">
    <source>
        <dbReference type="EMBL" id="KAF1977258.1"/>
    </source>
</evidence>
<proteinExistence type="predicted"/>
<gene>
    <name evidence="1" type="ORF">BU23DRAFT_551163</name>
</gene>
<evidence type="ECO:0000313" key="2">
    <source>
        <dbReference type="Proteomes" id="UP000800036"/>
    </source>
</evidence>